<dbReference type="Proteomes" id="UP001485043">
    <property type="component" value="Unassembled WGS sequence"/>
</dbReference>
<accession>A0AAW1T2X2</accession>
<protein>
    <recommendedName>
        <fullName evidence="3">Proteasome assembly chaperone 1</fullName>
    </recommendedName>
</protein>
<proteinExistence type="predicted"/>
<evidence type="ECO:0000313" key="2">
    <source>
        <dbReference type="Proteomes" id="UP001485043"/>
    </source>
</evidence>
<comment type="caution">
    <text evidence="1">The sequence shown here is derived from an EMBL/GenBank/DDBJ whole genome shotgun (WGS) entry which is preliminary data.</text>
</comment>
<organism evidence="1 2">
    <name type="scientific">Apatococcus fuscideae</name>
    <dbReference type="NCBI Taxonomy" id="2026836"/>
    <lineage>
        <taxon>Eukaryota</taxon>
        <taxon>Viridiplantae</taxon>
        <taxon>Chlorophyta</taxon>
        <taxon>core chlorophytes</taxon>
        <taxon>Trebouxiophyceae</taxon>
        <taxon>Chlorellales</taxon>
        <taxon>Chlorellaceae</taxon>
        <taxon>Apatococcus</taxon>
    </lineage>
</organism>
<reference evidence="1 2" key="1">
    <citation type="journal article" date="2024" name="Nat. Commun.">
        <title>Phylogenomics reveals the evolutionary origins of lichenization in chlorophyte algae.</title>
        <authorList>
            <person name="Puginier C."/>
            <person name="Libourel C."/>
            <person name="Otte J."/>
            <person name="Skaloud P."/>
            <person name="Haon M."/>
            <person name="Grisel S."/>
            <person name="Petersen M."/>
            <person name="Berrin J.G."/>
            <person name="Delaux P.M."/>
            <person name="Dal Grande F."/>
            <person name="Keller J."/>
        </authorList>
    </citation>
    <scope>NUCLEOTIDE SEQUENCE [LARGE SCALE GENOMIC DNA]</scope>
    <source>
        <strain evidence="1 2">SAG 2523</strain>
    </source>
</reference>
<keyword evidence="2" id="KW-1185">Reference proteome</keyword>
<name>A0AAW1T2X2_9CHLO</name>
<dbReference type="EMBL" id="JALJOV010000517">
    <property type="protein sequence ID" value="KAK9863101.1"/>
    <property type="molecule type" value="Genomic_DNA"/>
</dbReference>
<evidence type="ECO:0000313" key="1">
    <source>
        <dbReference type="EMBL" id="KAK9863101.1"/>
    </source>
</evidence>
<dbReference type="AlphaFoldDB" id="A0AAW1T2X2"/>
<sequence length="190" mass="20061">MSWPSFSPGPLTLAPRVLMGCCDATASGLRALLSLSPPKGRRRELLGFSLDGLDLVKAAFSAADIPDTPLVVAQYYTSSNELEVTCIVLNAAVPDDQAATVVAALFRLLQGPLRCASFNGAPCPEGLGGLPANTSIPDAQLAALLHCLHASGIPALCLLTSGAKEPPHTQRPPYTRCRTLMEQYHCRPRA</sequence>
<gene>
    <name evidence="1" type="ORF">WJX84_010641</name>
</gene>
<evidence type="ECO:0008006" key="3">
    <source>
        <dbReference type="Google" id="ProtNLM"/>
    </source>
</evidence>